<evidence type="ECO:0008006" key="4">
    <source>
        <dbReference type="Google" id="ProtNLM"/>
    </source>
</evidence>
<organism evidence="2 3">
    <name type="scientific">Maritalea myrionectae</name>
    <dbReference type="NCBI Taxonomy" id="454601"/>
    <lineage>
        <taxon>Bacteria</taxon>
        <taxon>Pseudomonadati</taxon>
        <taxon>Pseudomonadota</taxon>
        <taxon>Alphaproteobacteria</taxon>
        <taxon>Hyphomicrobiales</taxon>
        <taxon>Devosiaceae</taxon>
        <taxon>Maritalea</taxon>
    </lineage>
</organism>
<evidence type="ECO:0000313" key="2">
    <source>
        <dbReference type="EMBL" id="AVX03563.1"/>
    </source>
</evidence>
<feature type="transmembrane region" description="Helical" evidence="1">
    <location>
        <begin position="5"/>
        <end position="27"/>
    </location>
</feature>
<reference evidence="2 3" key="1">
    <citation type="submission" date="2017-05" db="EMBL/GenBank/DDBJ databases">
        <title>Genome Analysis of Maritalea myrionectae HL2708#5.</title>
        <authorList>
            <consortium name="Cotde Inc.-PKNU"/>
            <person name="Jang D."/>
            <person name="Oh H.-M."/>
        </authorList>
    </citation>
    <scope>NUCLEOTIDE SEQUENCE [LARGE SCALE GENOMIC DNA]</scope>
    <source>
        <strain evidence="2 3">HL2708#5</strain>
    </source>
</reference>
<evidence type="ECO:0000313" key="3">
    <source>
        <dbReference type="Proteomes" id="UP000258927"/>
    </source>
</evidence>
<feature type="transmembrane region" description="Helical" evidence="1">
    <location>
        <begin position="33"/>
        <end position="57"/>
    </location>
</feature>
<name>A0A2R4MC60_9HYPH</name>
<feature type="transmembrane region" description="Helical" evidence="1">
    <location>
        <begin position="144"/>
        <end position="166"/>
    </location>
</feature>
<keyword evidence="1" id="KW-0472">Membrane</keyword>
<dbReference type="AlphaFoldDB" id="A0A2R4MC60"/>
<keyword evidence="3" id="KW-1185">Reference proteome</keyword>
<dbReference type="EMBL" id="CP021330">
    <property type="protein sequence ID" value="AVX03563.1"/>
    <property type="molecule type" value="Genomic_DNA"/>
</dbReference>
<dbReference type="STRING" id="1122213.GCA_000423365_01764"/>
<evidence type="ECO:0000256" key="1">
    <source>
        <dbReference type="SAM" id="Phobius"/>
    </source>
</evidence>
<accession>A0A2R4MC60</accession>
<dbReference type="Pfam" id="PF13858">
    <property type="entry name" value="DUF4199"/>
    <property type="match status" value="1"/>
</dbReference>
<dbReference type="Proteomes" id="UP000258927">
    <property type="component" value="Chromosome"/>
</dbReference>
<dbReference type="RefSeq" id="WP_162889137.1">
    <property type="nucleotide sequence ID" value="NZ_CP021330.1"/>
</dbReference>
<feature type="transmembrane region" description="Helical" evidence="1">
    <location>
        <begin position="69"/>
        <end position="95"/>
    </location>
</feature>
<dbReference type="InterPro" id="IPR025250">
    <property type="entry name" value="DUF4199"/>
</dbReference>
<dbReference type="KEGG" id="mmyr:MXMO3_01032"/>
<protein>
    <recommendedName>
        <fullName evidence="4">DUF4199 domain-containing protein</fullName>
    </recommendedName>
</protein>
<gene>
    <name evidence="2" type="ORF">MXMO3_01032</name>
</gene>
<sequence>MTLNIIKWGAIGGLIMSILATLGYAIFPLDNPTTFQLAALTGYIGMFLGLAMIWPALSGAKAQLGHAPAMLPAIGIGLGVALVAGVIFGLFNVLYSQVFMPEFLDNYYAQELAHTGLTEGPEYDQKAEQLNATRDFLKQPLNGFFAMASAVWALGIVYALILPFVYRWAKGK</sequence>
<keyword evidence="1" id="KW-0812">Transmembrane</keyword>
<proteinExistence type="predicted"/>
<keyword evidence="1" id="KW-1133">Transmembrane helix</keyword>